<evidence type="ECO:0000256" key="2">
    <source>
        <dbReference type="ARBA" id="ARBA00022679"/>
    </source>
</evidence>
<dbReference type="SUPFAM" id="SSF52540">
    <property type="entry name" value="P-loop containing nucleoside triphosphate hydrolases"/>
    <property type="match status" value="1"/>
</dbReference>
<feature type="compositionally biased region" description="Basic residues" evidence="8">
    <location>
        <begin position="40"/>
        <end position="58"/>
    </location>
</feature>
<feature type="binding site" evidence="7">
    <location>
        <position position="133"/>
    </location>
    <ligand>
        <name>substrate</name>
    </ligand>
</feature>
<feature type="binding site" evidence="7">
    <location>
        <position position="157"/>
    </location>
    <ligand>
        <name>substrate</name>
    </ligand>
</feature>
<evidence type="ECO:0000256" key="7">
    <source>
        <dbReference type="HAMAP-Rule" id="MF_00109"/>
    </source>
</evidence>
<dbReference type="GO" id="GO:0009073">
    <property type="term" value="P:aromatic amino acid family biosynthetic process"/>
    <property type="evidence" value="ECO:0007669"/>
    <property type="project" value="UniProtKB-KW"/>
</dbReference>
<keyword evidence="6 7" id="KW-0057">Aromatic amino acid biosynthesis</keyword>
<feature type="binding site" evidence="7">
    <location>
        <position position="115"/>
    </location>
    <ligand>
        <name>Mg(2+)</name>
        <dbReference type="ChEBI" id="CHEBI:18420"/>
    </ligand>
</feature>
<keyword evidence="1 7" id="KW-0028">Amino-acid biosynthesis</keyword>
<dbReference type="GO" id="GO:0009423">
    <property type="term" value="P:chorismate biosynthetic process"/>
    <property type="evidence" value="ECO:0007669"/>
    <property type="project" value="UniProtKB-UniRule"/>
</dbReference>
<gene>
    <name evidence="7" type="primary">aroK</name>
    <name evidence="9" type="ORF">FYK55_21075</name>
</gene>
<dbReference type="PRINTS" id="PR01100">
    <property type="entry name" value="SHIKIMTKNASE"/>
</dbReference>
<name>A0A5M6CZ61_9BACT</name>
<evidence type="ECO:0000256" key="5">
    <source>
        <dbReference type="ARBA" id="ARBA00022840"/>
    </source>
</evidence>
<dbReference type="Pfam" id="PF01202">
    <property type="entry name" value="SKI"/>
    <property type="match status" value="1"/>
</dbReference>
<dbReference type="GO" id="GO:0004765">
    <property type="term" value="F:shikimate kinase activity"/>
    <property type="evidence" value="ECO:0007669"/>
    <property type="project" value="UniProtKB-UniRule"/>
</dbReference>
<keyword evidence="5 7" id="KW-0067">ATP-binding</keyword>
<dbReference type="CDD" id="cd00464">
    <property type="entry name" value="SK"/>
    <property type="match status" value="1"/>
</dbReference>
<evidence type="ECO:0000256" key="6">
    <source>
        <dbReference type="ARBA" id="ARBA00023141"/>
    </source>
</evidence>
<dbReference type="GO" id="GO:0005829">
    <property type="term" value="C:cytosol"/>
    <property type="evidence" value="ECO:0007669"/>
    <property type="project" value="TreeGrafter"/>
</dbReference>
<keyword evidence="7" id="KW-0963">Cytoplasm</keyword>
<dbReference type="GO" id="GO:0008652">
    <property type="term" value="P:amino acid biosynthetic process"/>
    <property type="evidence" value="ECO:0007669"/>
    <property type="project" value="UniProtKB-KW"/>
</dbReference>
<dbReference type="GO" id="GO:0000287">
    <property type="term" value="F:magnesium ion binding"/>
    <property type="evidence" value="ECO:0007669"/>
    <property type="project" value="UniProtKB-UniRule"/>
</dbReference>
<dbReference type="GO" id="GO:0005524">
    <property type="term" value="F:ATP binding"/>
    <property type="evidence" value="ECO:0007669"/>
    <property type="project" value="UniProtKB-UniRule"/>
</dbReference>
<reference evidence="9 10" key="1">
    <citation type="submission" date="2019-08" db="EMBL/GenBank/DDBJ databases">
        <authorList>
            <person name="Dhanesh K."/>
            <person name="Kumar G."/>
            <person name="Sasikala C."/>
            <person name="Venkata Ramana C."/>
        </authorList>
    </citation>
    <scope>NUCLEOTIDE SEQUENCE [LARGE SCALE GENOMIC DNA]</scope>
    <source>
        <strain evidence="9 10">JC645</strain>
    </source>
</reference>
<keyword evidence="3 7" id="KW-0547">Nucleotide-binding</keyword>
<comment type="caution">
    <text evidence="7">Lacks conserved residue(s) required for the propagation of feature annotation.</text>
</comment>
<evidence type="ECO:0000313" key="10">
    <source>
        <dbReference type="Proteomes" id="UP000324479"/>
    </source>
</evidence>
<keyword evidence="2 7" id="KW-0808">Transferase</keyword>
<dbReference type="AlphaFoldDB" id="A0A5M6CZ61"/>
<dbReference type="EC" id="2.7.1.71" evidence="7"/>
<dbReference type="PANTHER" id="PTHR21087">
    <property type="entry name" value="SHIKIMATE KINASE"/>
    <property type="match status" value="1"/>
</dbReference>
<feature type="binding site" evidence="7">
    <location>
        <position position="227"/>
    </location>
    <ligand>
        <name>ATP</name>
        <dbReference type="ChEBI" id="CHEBI:30616"/>
    </ligand>
</feature>
<keyword evidence="4 7" id="KW-0418">Kinase</keyword>
<evidence type="ECO:0000313" key="9">
    <source>
        <dbReference type="EMBL" id="KAA5540501.1"/>
    </source>
</evidence>
<evidence type="ECO:0000256" key="3">
    <source>
        <dbReference type="ARBA" id="ARBA00022741"/>
    </source>
</evidence>
<dbReference type="Proteomes" id="UP000324479">
    <property type="component" value="Unassembled WGS sequence"/>
</dbReference>
<keyword evidence="10" id="KW-1185">Reference proteome</keyword>
<feature type="compositionally biased region" description="Basic and acidic residues" evidence="8">
    <location>
        <begin position="59"/>
        <end position="68"/>
    </location>
</feature>
<sequence length="284" mass="31497">MKPVEKNFAWNRGFPSVFRPRKVQTMASDGCYPESDRRPNPRSRRSVSHGGTVHRRRTERWPATRRPVETIGSALAAVSFVSRPKHSSGKRNREQQPSMTSHRIYLIGYRGTGKTTVGKMIAEQTGGTFVDLDAEIERISNQTIQEIFRDSGEAVFRDRETECLTTVAADQVGTADAPQVVSLGGGVILRPQNRVVIEETGWCVCLTAAAKTLVDRISQDRTTSDKRPALTDLSPEQEVAHLLSERDPLYREAADVLISTDGKTPQAVAEEIIHCWQSGDDPAN</sequence>
<keyword evidence="7" id="KW-0479">Metal-binding</keyword>
<dbReference type="InterPro" id="IPR027417">
    <property type="entry name" value="P-loop_NTPase"/>
</dbReference>
<evidence type="ECO:0000256" key="8">
    <source>
        <dbReference type="SAM" id="MobiDB-lite"/>
    </source>
</evidence>
<feature type="region of interest" description="Disordered" evidence="8">
    <location>
        <begin position="80"/>
        <end position="99"/>
    </location>
</feature>
<feature type="binding site" evidence="7">
    <location>
        <position position="246"/>
    </location>
    <ligand>
        <name>substrate</name>
    </ligand>
</feature>
<dbReference type="InterPro" id="IPR000623">
    <property type="entry name" value="Shikimate_kinase/TSH1"/>
</dbReference>
<dbReference type="PANTHER" id="PTHR21087:SF16">
    <property type="entry name" value="SHIKIMATE KINASE 1, CHLOROPLASTIC"/>
    <property type="match status" value="1"/>
</dbReference>
<dbReference type="Gene3D" id="3.40.50.300">
    <property type="entry name" value="P-loop containing nucleotide triphosphate hydrolases"/>
    <property type="match status" value="1"/>
</dbReference>
<proteinExistence type="inferred from homology"/>
<comment type="caution">
    <text evidence="9">The sequence shown here is derived from an EMBL/GenBank/DDBJ whole genome shotgun (WGS) entry which is preliminary data.</text>
</comment>
<comment type="similarity">
    <text evidence="7">Belongs to the shikimate kinase family.</text>
</comment>
<keyword evidence="7" id="KW-0460">Magnesium</keyword>
<comment type="subunit">
    <text evidence="7">Monomer.</text>
</comment>
<dbReference type="EMBL" id="VWOX01000013">
    <property type="protein sequence ID" value="KAA5540501.1"/>
    <property type="molecule type" value="Genomic_DNA"/>
</dbReference>
<comment type="cofactor">
    <cofactor evidence="7">
        <name>Mg(2+)</name>
        <dbReference type="ChEBI" id="CHEBI:18420"/>
    </cofactor>
    <text evidence="7">Binds 1 Mg(2+) ion per subunit.</text>
</comment>
<comment type="subcellular location">
    <subcellularLocation>
        <location evidence="7">Cytoplasm</location>
    </subcellularLocation>
</comment>
<feature type="binding site" evidence="7">
    <location>
        <position position="185"/>
    </location>
    <ligand>
        <name>substrate</name>
    </ligand>
</feature>
<dbReference type="InterPro" id="IPR031322">
    <property type="entry name" value="Shikimate/glucono_kinase"/>
</dbReference>
<comment type="catalytic activity">
    <reaction evidence="7">
        <text>shikimate + ATP = 3-phosphoshikimate + ADP + H(+)</text>
        <dbReference type="Rhea" id="RHEA:13121"/>
        <dbReference type="ChEBI" id="CHEBI:15378"/>
        <dbReference type="ChEBI" id="CHEBI:30616"/>
        <dbReference type="ChEBI" id="CHEBI:36208"/>
        <dbReference type="ChEBI" id="CHEBI:145989"/>
        <dbReference type="ChEBI" id="CHEBI:456216"/>
        <dbReference type="EC" id="2.7.1.71"/>
    </reaction>
</comment>
<dbReference type="UniPathway" id="UPA00053">
    <property type="reaction ID" value="UER00088"/>
</dbReference>
<dbReference type="HAMAP" id="MF_00109">
    <property type="entry name" value="Shikimate_kinase"/>
    <property type="match status" value="1"/>
</dbReference>
<evidence type="ECO:0000256" key="1">
    <source>
        <dbReference type="ARBA" id="ARBA00022605"/>
    </source>
</evidence>
<organism evidence="9 10">
    <name type="scientific">Roseiconus nitratireducens</name>
    <dbReference type="NCBI Taxonomy" id="2605748"/>
    <lineage>
        <taxon>Bacteria</taxon>
        <taxon>Pseudomonadati</taxon>
        <taxon>Planctomycetota</taxon>
        <taxon>Planctomycetia</taxon>
        <taxon>Pirellulales</taxon>
        <taxon>Pirellulaceae</taxon>
        <taxon>Roseiconus</taxon>
    </lineage>
</organism>
<protein>
    <recommendedName>
        <fullName evidence="7">Shikimate kinase</fullName>
        <shortName evidence="7">SK</shortName>
        <ecNumber evidence="7">2.7.1.71</ecNumber>
    </recommendedName>
</protein>
<accession>A0A5M6CZ61</accession>
<evidence type="ECO:0000256" key="4">
    <source>
        <dbReference type="ARBA" id="ARBA00022777"/>
    </source>
</evidence>
<comment type="function">
    <text evidence="7">Catalyzes the specific phosphorylation of the 3-hydroxyl group of shikimic acid using ATP as a cosubstrate.</text>
</comment>
<feature type="region of interest" description="Disordered" evidence="8">
    <location>
        <begin position="28"/>
        <end position="68"/>
    </location>
</feature>
<feature type="binding site" evidence="7">
    <location>
        <begin position="111"/>
        <end position="116"/>
    </location>
    <ligand>
        <name>ATP</name>
        <dbReference type="ChEBI" id="CHEBI:30616"/>
    </ligand>
</feature>
<comment type="pathway">
    <text evidence="7">Metabolic intermediate biosynthesis; chorismate biosynthesis; chorismate from D-erythrose 4-phosphate and phosphoenolpyruvate: step 5/7.</text>
</comment>